<accession>A0A7T9I1E0</accession>
<dbReference type="AlphaFoldDB" id="A0A7T9I1E0"/>
<evidence type="ECO:0000256" key="1">
    <source>
        <dbReference type="SAM" id="Phobius"/>
    </source>
</evidence>
<keyword evidence="1" id="KW-1133">Transmembrane helix</keyword>
<protein>
    <submittedName>
        <fullName evidence="2">Uncharacterized protein</fullName>
    </submittedName>
</protein>
<name>A0A7T9I1E0_9ARCH</name>
<keyword evidence="1" id="KW-0812">Transmembrane</keyword>
<dbReference type="EMBL" id="CP064981">
    <property type="protein sequence ID" value="QQR92929.1"/>
    <property type="molecule type" value="Genomic_DNA"/>
</dbReference>
<feature type="transmembrane region" description="Helical" evidence="1">
    <location>
        <begin position="30"/>
        <end position="47"/>
    </location>
</feature>
<organism evidence="2">
    <name type="scientific">Candidatus Iainarchaeum sp</name>
    <dbReference type="NCBI Taxonomy" id="3101447"/>
    <lineage>
        <taxon>Archaea</taxon>
        <taxon>Candidatus Iainarchaeota</taxon>
        <taxon>Candidatus Iainarchaeia</taxon>
        <taxon>Candidatus Iainarchaeales</taxon>
        <taxon>Candidatus Iainarchaeaceae</taxon>
        <taxon>Candidatus Iainarchaeum</taxon>
    </lineage>
</organism>
<proteinExistence type="predicted"/>
<dbReference type="Proteomes" id="UP000596004">
    <property type="component" value="Chromosome"/>
</dbReference>
<gene>
    <name evidence="2" type="ORF">IPJ89_01635</name>
</gene>
<sequence length="68" mass="7740">MERMMKGAAVLIAASILFWALNTPVHWFAVIVLLAIILYVLFANPLGKHHLAKTKKPTKKKRKSTRKK</sequence>
<evidence type="ECO:0000313" key="2">
    <source>
        <dbReference type="EMBL" id="QQR92929.1"/>
    </source>
</evidence>
<keyword evidence="1" id="KW-0472">Membrane</keyword>
<reference evidence="2" key="1">
    <citation type="submission" date="2020-11" db="EMBL/GenBank/DDBJ databases">
        <title>Connecting structure to function with the recovery of over 1000 high-quality activated sludge metagenome-assembled genomes encoding full-length rRNA genes using long-read sequencing.</title>
        <authorList>
            <person name="Singleton C.M."/>
            <person name="Petriglieri F."/>
            <person name="Kristensen J.M."/>
            <person name="Kirkegaard R.H."/>
            <person name="Michaelsen T.Y."/>
            <person name="Andersen M.H."/>
            <person name="Karst S.M."/>
            <person name="Dueholm M.S."/>
            <person name="Nielsen P.H."/>
            <person name="Albertsen M."/>
        </authorList>
    </citation>
    <scope>NUCLEOTIDE SEQUENCE</scope>
    <source>
        <strain evidence="2">Fred_18-Q3-R57-64_BAT3C.431</strain>
    </source>
</reference>